<dbReference type="EMBL" id="GG705018">
    <property type="protein sequence ID" value="EEY91430.1"/>
    <property type="molecule type" value="Genomic_DNA"/>
</dbReference>
<feature type="compositionally biased region" description="Polar residues" evidence="1">
    <location>
        <begin position="46"/>
        <end position="55"/>
    </location>
</feature>
<feature type="chain" id="PRO_5003016451" description="Lipoprotein" evidence="2">
    <location>
        <begin position="38"/>
        <end position="98"/>
    </location>
</feature>
<protein>
    <recommendedName>
        <fullName evidence="5">Lipoprotein</fullName>
    </recommendedName>
</protein>
<evidence type="ECO:0000256" key="1">
    <source>
        <dbReference type="SAM" id="MobiDB-lite"/>
    </source>
</evidence>
<accession>D0SRF1</accession>
<dbReference type="Proteomes" id="UP000018442">
    <property type="component" value="Unassembled WGS sequence"/>
</dbReference>
<proteinExistence type="predicted"/>
<feature type="signal peptide" evidence="2">
    <location>
        <begin position="1"/>
        <end position="37"/>
    </location>
</feature>
<evidence type="ECO:0000256" key="2">
    <source>
        <dbReference type="SAM" id="SignalP"/>
    </source>
</evidence>
<sequence>MNHRQRKDNFAFCHNERKYTMKKLALISMVVSGVAFTAVGCSTQGGLDASGSAQTSVSPSGVQGGVGVQAGSSVDVQPGGASAGVSGSVSGSADASAQ</sequence>
<dbReference type="AlphaFoldDB" id="D0SRF1"/>
<feature type="compositionally biased region" description="Low complexity" evidence="1">
    <location>
        <begin position="69"/>
        <end position="98"/>
    </location>
</feature>
<evidence type="ECO:0000313" key="3">
    <source>
        <dbReference type="EMBL" id="EEY91430.1"/>
    </source>
</evidence>
<feature type="region of interest" description="Disordered" evidence="1">
    <location>
        <begin position="46"/>
        <end position="98"/>
    </location>
</feature>
<dbReference type="HOGENOM" id="CLU_171561_0_0_6"/>
<organism evidence="3 4">
    <name type="scientific">Acinetobacter junii SH205</name>
    <dbReference type="NCBI Taxonomy" id="575587"/>
    <lineage>
        <taxon>Bacteria</taxon>
        <taxon>Pseudomonadati</taxon>
        <taxon>Pseudomonadota</taxon>
        <taxon>Gammaproteobacteria</taxon>
        <taxon>Moraxellales</taxon>
        <taxon>Moraxellaceae</taxon>
        <taxon>Acinetobacter</taxon>
    </lineage>
</organism>
<evidence type="ECO:0000313" key="4">
    <source>
        <dbReference type="Proteomes" id="UP000018442"/>
    </source>
</evidence>
<name>D0SRF1_ACIJU</name>
<gene>
    <name evidence="3" type="ORF">HMPREF0026_03061</name>
</gene>
<reference evidence="4" key="1">
    <citation type="journal article" date="2012" name="PLoS ONE">
        <title>The success of Acinetobacter species; genetic, metabolic and virulence attributes.</title>
        <authorList>
            <person name="Peleg A.Y."/>
            <person name="de Breij A."/>
            <person name="Adams M.D."/>
            <person name="Cerqueira G.M."/>
            <person name="Mocali S."/>
            <person name="Galardini M."/>
            <person name="Nibbering P.H."/>
            <person name="Earl A.M."/>
            <person name="Ward D.V."/>
            <person name="Paterson D.L."/>
            <person name="Seifert H."/>
            <person name="Dijkshoorn L."/>
        </authorList>
    </citation>
    <scope>NUCLEOTIDE SEQUENCE [LARGE SCALE GENOMIC DNA]</scope>
    <source>
        <strain evidence="4">SH205</strain>
    </source>
</reference>
<evidence type="ECO:0008006" key="5">
    <source>
        <dbReference type="Google" id="ProtNLM"/>
    </source>
</evidence>
<keyword evidence="2" id="KW-0732">Signal</keyword>